<dbReference type="Proteomes" id="UP000594205">
    <property type="component" value="Chromosome"/>
</dbReference>
<dbReference type="Pfam" id="PF10006">
    <property type="entry name" value="DUF2249"/>
    <property type="match status" value="1"/>
</dbReference>
<gene>
    <name evidence="4" type="ORF">IM697_25105</name>
</gene>
<feature type="domain" description="Hemerythrin-like" evidence="2">
    <location>
        <begin position="20"/>
        <end position="140"/>
    </location>
</feature>
<protein>
    <submittedName>
        <fullName evidence="4">DUF2249 domain-containing protein</fullName>
    </submittedName>
</protein>
<evidence type="ECO:0000313" key="4">
    <source>
        <dbReference type="EMBL" id="QOV33486.1"/>
    </source>
</evidence>
<dbReference type="KEGG" id="sfeu:IM697_25105"/>
<dbReference type="Gene3D" id="1.20.120.520">
    <property type="entry name" value="nmb1532 protein domain like"/>
    <property type="match status" value="1"/>
</dbReference>
<organism evidence="4 5">
    <name type="scientific">Streptomyces ferrugineus</name>
    <dbReference type="NCBI Taxonomy" id="1413221"/>
    <lineage>
        <taxon>Bacteria</taxon>
        <taxon>Bacillati</taxon>
        <taxon>Actinomycetota</taxon>
        <taxon>Actinomycetes</taxon>
        <taxon>Kitasatosporales</taxon>
        <taxon>Streptomycetaceae</taxon>
        <taxon>Streptomyces</taxon>
    </lineage>
</organism>
<sequence>MSAVTIASAPEDAAALEAAEAHHVDLAGELAGRVALLLTAAEREPGAAERIRAGLVSFCERELLPHAAAEEAVLYPAARRLPDSRLLIESLIAEHSCLAALVGSLRAAPTALGAAADARALQVLFEEHVAKENGLVLPLLAVAPGVRLAALLADLRDMLARQKSATDGTAGAQAAGTAKDATGDATEESGGCGGGCGCGGEEEAEVPELDVRDVPHALRHATVFGALDAVPAGNAMVLVAPHDPLPLLAQIEQREPGRFGVEYLQRGPDAWRLRLSHR</sequence>
<dbReference type="InterPro" id="IPR018720">
    <property type="entry name" value="DUF2249"/>
</dbReference>
<dbReference type="EMBL" id="CP063373">
    <property type="protein sequence ID" value="QOV33486.1"/>
    <property type="molecule type" value="Genomic_DNA"/>
</dbReference>
<dbReference type="AlphaFoldDB" id="A0A7M2SAZ3"/>
<evidence type="ECO:0000259" key="3">
    <source>
        <dbReference type="Pfam" id="PF10006"/>
    </source>
</evidence>
<accession>A0A7M2SAZ3</accession>
<evidence type="ECO:0000313" key="5">
    <source>
        <dbReference type="Proteomes" id="UP000594205"/>
    </source>
</evidence>
<dbReference type="Pfam" id="PF01814">
    <property type="entry name" value="Hemerythrin"/>
    <property type="match status" value="1"/>
</dbReference>
<reference evidence="4 5" key="1">
    <citation type="submission" date="2020-10" db="EMBL/GenBank/DDBJ databases">
        <title>Streptomyces ferrugineus complate genome analysis.</title>
        <authorList>
            <person name="Anwar N."/>
        </authorList>
    </citation>
    <scope>NUCLEOTIDE SEQUENCE [LARGE SCALE GENOMIC DNA]</scope>
    <source>
        <strain evidence="4 5">CCTCC AA2014009</strain>
    </source>
</reference>
<dbReference type="RefSeq" id="WP_194038363.1">
    <property type="nucleotide sequence ID" value="NZ_CP063373.1"/>
</dbReference>
<evidence type="ECO:0000259" key="2">
    <source>
        <dbReference type="Pfam" id="PF01814"/>
    </source>
</evidence>
<feature type="region of interest" description="Disordered" evidence="1">
    <location>
        <begin position="164"/>
        <end position="194"/>
    </location>
</feature>
<dbReference type="InterPro" id="IPR012312">
    <property type="entry name" value="Hemerythrin-like"/>
</dbReference>
<evidence type="ECO:0000256" key="1">
    <source>
        <dbReference type="SAM" id="MobiDB-lite"/>
    </source>
</evidence>
<name>A0A7M2SAZ3_9ACTN</name>
<feature type="domain" description="DUF2249" evidence="3">
    <location>
        <begin position="208"/>
        <end position="276"/>
    </location>
</feature>
<proteinExistence type="predicted"/>
<feature type="compositionally biased region" description="Low complexity" evidence="1">
    <location>
        <begin position="165"/>
        <end position="184"/>
    </location>
</feature>
<keyword evidence="5" id="KW-1185">Reference proteome</keyword>